<dbReference type="Gene3D" id="1.20.1250.20">
    <property type="entry name" value="MFS general substrate transporter like domains"/>
    <property type="match status" value="1"/>
</dbReference>
<feature type="transmembrane region" description="Helical" evidence="2">
    <location>
        <begin position="45"/>
        <end position="63"/>
    </location>
</feature>
<dbReference type="AlphaFoldDB" id="A0A9D1EAB5"/>
<keyword evidence="2" id="KW-0472">Membrane</keyword>
<evidence type="ECO:0000256" key="2">
    <source>
        <dbReference type="SAM" id="Phobius"/>
    </source>
</evidence>
<reference evidence="3" key="1">
    <citation type="submission" date="2020-10" db="EMBL/GenBank/DDBJ databases">
        <authorList>
            <person name="Gilroy R."/>
        </authorList>
    </citation>
    <scope>NUCLEOTIDE SEQUENCE</scope>
    <source>
        <strain evidence="3">ChiSjej5B23-6657</strain>
    </source>
</reference>
<dbReference type="InterPro" id="IPR039672">
    <property type="entry name" value="MFS_2"/>
</dbReference>
<dbReference type="SUPFAM" id="SSF103473">
    <property type="entry name" value="MFS general substrate transporter"/>
    <property type="match status" value="1"/>
</dbReference>
<evidence type="ECO:0000256" key="1">
    <source>
        <dbReference type="ARBA" id="ARBA00022847"/>
    </source>
</evidence>
<organism evidence="3 4">
    <name type="scientific">Candidatus Pullilachnospira gallistercoris</name>
    <dbReference type="NCBI Taxonomy" id="2840911"/>
    <lineage>
        <taxon>Bacteria</taxon>
        <taxon>Bacillati</taxon>
        <taxon>Bacillota</taxon>
        <taxon>Clostridia</taxon>
        <taxon>Lachnospirales</taxon>
        <taxon>Lachnospiraceae</taxon>
        <taxon>Lachnospiraceae incertae sedis</taxon>
        <taxon>Candidatus Pullilachnospira</taxon>
    </lineage>
</organism>
<feature type="transmembrane region" description="Helical" evidence="2">
    <location>
        <begin position="157"/>
        <end position="178"/>
    </location>
</feature>
<keyword evidence="2" id="KW-0812">Transmembrane</keyword>
<name>A0A9D1EAB5_9FIRM</name>
<keyword evidence="1" id="KW-0769">Symport</keyword>
<comment type="caution">
    <text evidence="3">The sequence shown here is derived from an EMBL/GenBank/DDBJ whole genome shotgun (WGS) entry which is preliminary data.</text>
</comment>
<feature type="transmembrane region" description="Helical" evidence="2">
    <location>
        <begin position="249"/>
        <end position="269"/>
    </location>
</feature>
<dbReference type="GO" id="GO:0005886">
    <property type="term" value="C:plasma membrane"/>
    <property type="evidence" value="ECO:0007669"/>
    <property type="project" value="TreeGrafter"/>
</dbReference>
<evidence type="ECO:0000313" key="3">
    <source>
        <dbReference type="EMBL" id="HIR70994.1"/>
    </source>
</evidence>
<feature type="transmembrane region" description="Helical" evidence="2">
    <location>
        <begin position="325"/>
        <end position="349"/>
    </location>
</feature>
<feature type="transmembrane region" description="Helical" evidence="2">
    <location>
        <begin position="116"/>
        <end position="137"/>
    </location>
</feature>
<evidence type="ECO:0000313" key="4">
    <source>
        <dbReference type="Proteomes" id="UP000823912"/>
    </source>
</evidence>
<feature type="transmembrane region" description="Helical" evidence="2">
    <location>
        <begin position="89"/>
        <end position="110"/>
    </location>
</feature>
<feature type="transmembrane region" description="Helical" evidence="2">
    <location>
        <begin position="21"/>
        <end position="39"/>
    </location>
</feature>
<dbReference type="EMBL" id="DVHM01000109">
    <property type="protein sequence ID" value="HIR70994.1"/>
    <property type="molecule type" value="Genomic_DNA"/>
</dbReference>
<proteinExistence type="predicted"/>
<feature type="transmembrane region" description="Helical" evidence="2">
    <location>
        <begin position="448"/>
        <end position="471"/>
    </location>
</feature>
<feature type="transmembrane region" description="Helical" evidence="2">
    <location>
        <begin position="355"/>
        <end position="379"/>
    </location>
</feature>
<feature type="transmembrane region" description="Helical" evidence="2">
    <location>
        <begin position="289"/>
        <end position="313"/>
    </location>
</feature>
<dbReference type="GO" id="GO:0008643">
    <property type="term" value="P:carbohydrate transport"/>
    <property type="evidence" value="ECO:0007669"/>
    <property type="project" value="InterPro"/>
</dbReference>
<dbReference type="InterPro" id="IPR036259">
    <property type="entry name" value="MFS_trans_sf"/>
</dbReference>
<dbReference type="Pfam" id="PF13347">
    <property type="entry name" value="MFS_2"/>
    <property type="match status" value="1"/>
</dbReference>
<protein>
    <submittedName>
        <fullName evidence="3">MFS transporter</fullName>
    </submittedName>
</protein>
<gene>
    <name evidence="3" type="ORF">IAA55_06915</name>
</gene>
<feature type="transmembrane region" description="Helical" evidence="2">
    <location>
        <begin position="410"/>
        <end position="428"/>
    </location>
</feature>
<dbReference type="PANTHER" id="PTHR11328">
    <property type="entry name" value="MAJOR FACILITATOR SUPERFAMILY DOMAIN-CONTAINING PROTEIN"/>
    <property type="match status" value="1"/>
</dbReference>
<reference evidence="3" key="2">
    <citation type="journal article" date="2021" name="PeerJ">
        <title>Extensive microbial diversity within the chicken gut microbiome revealed by metagenomics and culture.</title>
        <authorList>
            <person name="Gilroy R."/>
            <person name="Ravi A."/>
            <person name="Getino M."/>
            <person name="Pursley I."/>
            <person name="Horton D.L."/>
            <person name="Alikhan N.F."/>
            <person name="Baker D."/>
            <person name="Gharbi K."/>
            <person name="Hall N."/>
            <person name="Watson M."/>
            <person name="Adriaenssens E.M."/>
            <person name="Foster-Nyarko E."/>
            <person name="Jarju S."/>
            <person name="Secka A."/>
            <person name="Antonio M."/>
            <person name="Oren A."/>
            <person name="Chaudhuri R.R."/>
            <person name="La Ragione R."/>
            <person name="Hildebrand F."/>
            <person name="Pallen M.J."/>
        </authorList>
    </citation>
    <scope>NUCLEOTIDE SEQUENCE</scope>
    <source>
        <strain evidence="3">ChiSjej5B23-6657</strain>
    </source>
</reference>
<dbReference type="PANTHER" id="PTHR11328:SF36">
    <property type="entry name" value="MELIBIOSE PERMEASE"/>
    <property type="match status" value="1"/>
</dbReference>
<sequence>MRKKKEYPLNGKNVFGLSTMGWMNTGASSFMTSMFMLYLTDYSGIGAWAAVLGTVLLLVGRIVDTVDDPLQGWIMDRTKPGKWGKYKPYIILSTVITAISLLALYCLPSAVTSSPVFTTVYVLFFYLLYDIGTSFYAANPLMQTMSPDTGIRAKLTVYPRVFGMLVSIPFAFILQIVAGVNNSVGNMHDSFAIVTVAIVVPVALISLIGIGCVKEGKFGEEPDAEENKISIKDIITLFKTNKPMLISKGSTVFSGFVWTLIFATSTYYIKYRFCADLTTGAVDSGKFGLYTMIVGMLQMLPMMLGAVVGPMIVRKFGDAMKATITLNWIQAAGLLLMFVLNLMGVFAAPGMVGPLLYFVLMAVVMLVVGCGFVPGSVIGMECMDYGLWKTGKQSNAITESVGQFISKAQTALSSAIVGALLVAVGYVVDSKTDTYMGDLSALPGMLNSFMVISALLPAILTIIANIILRFYPIDNTMRAQMQKDLAERRNEQ</sequence>
<dbReference type="GO" id="GO:0015293">
    <property type="term" value="F:symporter activity"/>
    <property type="evidence" value="ECO:0007669"/>
    <property type="project" value="UniProtKB-KW"/>
</dbReference>
<feature type="transmembrane region" description="Helical" evidence="2">
    <location>
        <begin position="190"/>
        <end position="213"/>
    </location>
</feature>
<keyword evidence="2" id="KW-1133">Transmembrane helix</keyword>
<accession>A0A9D1EAB5</accession>
<dbReference type="Proteomes" id="UP000823912">
    <property type="component" value="Unassembled WGS sequence"/>
</dbReference>
<keyword evidence="1" id="KW-0813">Transport</keyword>